<evidence type="ECO:0000256" key="1">
    <source>
        <dbReference type="ARBA" id="ARBA00023157"/>
    </source>
</evidence>
<keyword evidence="1 2" id="KW-1015">Disulfide bond</keyword>
<feature type="region of interest" description="Disordered" evidence="3">
    <location>
        <begin position="1"/>
        <end position="79"/>
    </location>
</feature>
<dbReference type="PROSITE" id="PS50026">
    <property type="entry name" value="EGF_3"/>
    <property type="match status" value="1"/>
</dbReference>
<evidence type="ECO:0000313" key="6">
    <source>
        <dbReference type="Proteomes" id="UP001174136"/>
    </source>
</evidence>
<dbReference type="EMBL" id="JAOPHQ010000347">
    <property type="protein sequence ID" value="KAK0154762.1"/>
    <property type="molecule type" value="Genomic_DNA"/>
</dbReference>
<feature type="region of interest" description="Disordered" evidence="3">
    <location>
        <begin position="102"/>
        <end position="122"/>
    </location>
</feature>
<accession>A0AA47PCP4</accession>
<dbReference type="PROSITE" id="PS01186">
    <property type="entry name" value="EGF_2"/>
    <property type="match status" value="1"/>
</dbReference>
<comment type="caution">
    <text evidence="2">Lacks conserved residue(s) required for the propagation of feature annotation.</text>
</comment>
<keyword evidence="6" id="KW-1185">Reference proteome</keyword>
<dbReference type="PROSITE" id="PS00022">
    <property type="entry name" value="EGF_1"/>
    <property type="match status" value="1"/>
</dbReference>
<name>A0AA47PCP4_MERPO</name>
<dbReference type="FunFam" id="2.10.25.10:FF:000061">
    <property type="entry name" value="Delta-like protein"/>
    <property type="match status" value="1"/>
</dbReference>
<dbReference type="SUPFAM" id="SSF57196">
    <property type="entry name" value="EGF/Laminin"/>
    <property type="match status" value="1"/>
</dbReference>
<evidence type="ECO:0000259" key="4">
    <source>
        <dbReference type="PROSITE" id="PS50026"/>
    </source>
</evidence>
<evidence type="ECO:0000256" key="3">
    <source>
        <dbReference type="SAM" id="MobiDB-lite"/>
    </source>
</evidence>
<sequence>MQGTYDDDIKRMERRGQDRAVVVAGDLAPSESTELLQRDPPERQQRSVLPGERPHLPRHHQPDAEPAHTQTPRAAAPRRERLRLHHPLPPGRPACMELQSYVGGEEEEEEEEKGKEELSTVSQEQQEVVSDGEWHSVQLFMTAPWSRRSSWSLVLDEDAEEASTSAAPGGGSLNFLRRGWTSSWGAWAPWRWGLVGCLGPVELGGVALPYFSSSQVKQPRQQEEQFVRTSATPPRPGCAGGAVCEPNPCLNGGLCQDLFHLHRCVCPDGWAGRRCSLFADTCASGPASTAIAA</sequence>
<dbReference type="AlphaFoldDB" id="A0AA47PCP4"/>
<dbReference type="Gene3D" id="2.10.25.10">
    <property type="entry name" value="Laminin"/>
    <property type="match status" value="1"/>
</dbReference>
<organism evidence="5 6">
    <name type="scientific">Merluccius polli</name>
    <name type="common">Benguela hake</name>
    <name type="synonym">Merluccius cadenati</name>
    <dbReference type="NCBI Taxonomy" id="89951"/>
    <lineage>
        <taxon>Eukaryota</taxon>
        <taxon>Metazoa</taxon>
        <taxon>Chordata</taxon>
        <taxon>Craniata</taxon>
        <taxon>Vertebrata</taxon>
        <taxon>Euteleostomi</taxon>
        <taxon>Actinopterygii</taxon>
        <taxon>Neopterygii</taxon>
        <taxon>Teleostei</taxon>
        <taxon>Neoteleostei</taxon>
        <taxon>Acanthomorphata</taxon>
        <taxon>Zeiogadaria</taxon>
        <taxon>Gadariae</taxon>
        <taxon>Gadiformes</taxon>
        <taxon>Gadoidei</taxon>
        <taxon>Merlucciidae</taxon>
        <taxon>Merluccius</taxon>
    </lineage>
</organism>
<comment type="caution">
    <text evidence="5">The sequence shown here is derived from an EMBL/GenBank/DDBJ whole genome shotgun (WGS) entry which is preliminary data.</text>
</comment>
<feature type="compositionally biased region" description="Basic and acidic residues" evidence="3">
    <location>
        <begin position="36"/>
        <end position="45"/>
    </location>
</feature>
<reference evidence="5" key="1">
    <citation type="journal article" date="2023" name="Front. Mar. Sci.">
        <title>A new Merluccius polli reference genome to investigate the effects of global change in West African waters.</title>
        <authorList>
            <person name="Mateo J.L."/>
            <person name="Blanco-Fernandez C."/>
            <person name="Garcia-Vazquez E."/>
            <person name="Machado-Schiaffino G."/>
        </authorList>
    </citation>
    <scope>NUCLEOTIDE SEQUENCE</scope>
    <source>
        <strain evidence="5">C29</strain>
        <tissue evidence="5">Fin</tissue>
    </source>
</reference>
<proteinExistence type="predicted"/>
<dbReference type="InterPro" id="IPR000742">
    <property type="entry name" value="EGF"/>
</dbReference>
<dbReference type="SUPFAM" id="SSF49899">
    <property type="entry name" value="Concanavalin A-like lectins/glucanases"/>
    <property type="match status" value="1"/>
</dbReference>
<protein>
    <submittedName>
        <fullName evidence="5">Protein crumbs 1</fullName>
    </submittedName>
</protein>
<gene>
    <name evidence="5" type="primary">CRB1_6</name>
    <name evidence="5" type="ORF">N1851_002932</name>
</gene>
<dbReference type="SMART" id="SM00181">
    <property type="entry name" value="EGF"/>
    <property type="match status" value="1"/>
</dbReference>
<dbReference type="CDD" id="cd00054">
    <property type="entry name" value="EGF_CA"/>
    <property type="match status" value="1"/>
</dbReference>
<dbReference type="Proteomes" id="UP001174136">
    <property type="component" value="Unassembled WGS sequence"/>
</dbReference>
<dbReference type="Pfam" id="PF00008">
    <property type="entry name" value="EGF"/>
    <property type="match status" value="1"/>
</dbReference>
<feature type="disulfide bond" evidence="2">
    <location>
        <begin position="266"/>
        <end position="275"/>
    </location>
</feature>
<evidence type="ECO:0000313" key="5">
    <source>
        <dbReference type="EMBL" id="KAK0154762.1"/>
    </source>
</evidence>
<keyword evidence="2" id="KW-0245">EGF-like domain</keyword>
<feature type="domain" description="EGF-like" evidence="4">
    <location>
        <begin position="240"/>
        <end position="276"/>
    </location>
</feature>
<dbReference type="InterPro" id="IPR013320">
    <property type="entry name" value="ConA-like_dom_sf"/>
</dbReference>
<evidence type="ECO:0000256" key="2">
    <source>
        <dbReference type="PROSITE-ProRule" id="PRU00076"/>
    </source>
</evidence>
<feature type="compositionally biased region" description="Basic and acidic residues" evidence="3">
    <location>
        <begin position="52"/>
        <end position="66"/>
    </location>
</feature>
<feature type="compositionally biased region" description="Basic and acidic residues" evidence="3">
    <location>
        <begin position="7"/>
        <end position="18"/>
    </location>
</feature>